<proteinExistence type="predicted"/>
<dbReference type="InterPro" id="IPR014917">
    <property type="entry name" value="DUF1800"/>
</dbReference>
<gene>
    <name evidence="2" type="ORF">TrST_g13633</name>
</gene>
<dbReference type="InterPro" id="IPR017850">
    <property type="entry name" value="Alkaline_phosphatase_core_sf"/>
</dbReference>
<dbReference type="SUPFAM" id="SSF53649">
    <property type="entry name" value="Alkaline phosphatase-like"/>
    <property type="match status" value="1"/>
</dbReference>
<dbReference type="Pfam" id="PF07394">
    <property type="entry name" value="DUF1501"/>
    <property type="match status" value="1"/>
</dbReference>
<dbReference type="InterPro" id="IPR010869">
    <property type="entry name" value="DUF1501"/>
</dbReference>
<reference evidence="3" key="1">
    <citation type="journal article" date="2023" name="Commun. Biol.">
        <title>Genome analysis of Parmales, the sister group of diatoms, reveals the evolutionary specialization of diatoms from phago-mixotrophs to photoautotrophs.</title>
        <authorList>
            <person name="Ban H."/>
            <person name="Sato S."/>
            <person name="Yoshikawa S."/>
            <person name="Yamada K."/>
            <person name="Nakamura Y."/>
            <person name="Ichinomiya M."/>
            <person name="Sato N."/>
            <person name="Blanc-Mathieu R."/>
            <person name="Endo H."/>
            <person name="Kuwata A."/>
            <person name="Ogata H."/>
        </authorList>
    </citation>
    <scope>NUCLEOTIDE SEQUENCE [LARGE SCALE GENOMIC DNA]</scope>
    <source>
        <strain evidence="3">NIES 3701</strain>
    </source>
</reference>
<evidence type="ECO:0000313" key="2">
    <source>
        <dbReference type="EMBL" id="GMH98739.1"/>
    </source>
</evidence>
<sequence length="2149" mass="235608">MTKAWGRTPTDSSFEYAPENPLRDGRGGNQPKQDMFSFQIEDKPDTTRGPSPRLKNSLGCYCSLKHASIISTAVLTACIMAAYFTGTLDDLLGLNQAIDPSTSNTPIAVDDGENYFKKSGPNELFYLEHLSSSGADIPLGRSYGGNDWEGVQPLAYTFTCDKEDACKTDLPDGEGRYQVKSIDLSNLPEGGDTEASRTLTQATFGPTRASISAFQALGGSHADRLKNFLSEQFSLPPSFHRVYYRARANARVVMNGLYLGEVLPPCAQNARYHQFAFTNNDIGKTVTLDTSGSTTVILVDGEIKTEVDTSIFDGDSPSVAPWVICSVVETLDGKITFGSDCDGKTVNQGVKFAVTSPPAEHLVFSAPASSFVDLAPIPEPDVKILKDSVERTCSADFASSTTKFALSQPSTYYIFDPRLDRADNSLESPAVNSAGGGKSCSNVVKNFLNIDDCVTETTACLPPEYSSTTITLDTATILKFYELAGKHVHYVEGLKIDDVDSICTSKASRFIKRDNSVCDGDTTEASVKTAIETAILASTDGNTNIVDINIKGECSGNVVGAKVTVNGNCYEHTHPDEHGVFDFSYWTFLHDGNDIAFKEGRSNPIAQFALDGSAKIDFPSWHASARWETGRKYVNKQAIVNVAKLGDVIEFSMLPEKLQLDVMADYFGVSVGTPSGGGVAACGSPGEVPPQPLLGYKYATSILINNDQSPQGTKIADQKMSARDGKQMIWTNLALSADDQLRQRVAWALSQIIVVSADGVGAGAETEKFVNYYDIYVKHAFGNYRNVLREVSYSPVMAQMLSFLNSRSLANMLKSTGNEVFPDENYARELMQLFTIGLFKLNMDGTHVLKEDGQPAASYDNDAIITFARVWTGFQRQSQRGNIEMQNGDNSANNIDPMKIRPDYHDAFPKADTLGGYLGDATPLCADLARSKSFLKEGAEYRYLGHTNQAEMQTTYAAMANQASYAASGFGMPLKEMDLVEATSELYAELCSAGGDGKCQFKGRVILDRDLTCQDKECVIQQPRVVRLNVTDAASGEVVPTFYEFIRQPCVELMFYNNATLVTNSRGPYRGKSNSGKEALCANPEVPVATATCCTSSTRAWWAGGGGANTVFTGERVSHELAKERCAPIWDVTKTDGVECLWEETDWDFSNAFWTNRPCTVQVQVNQEGMVSMVNNDIGPNGKQEVMLDNLNYFLVRWEGGEFPRVKDDCAGSECLVHTSETGQFSCLCNITVENDVVFGSGDRPSRDEVLANLKIGEYDTTGAARSWGDVTTYENEKETGNGTVFTSFKVVDDVGRTIQVKNEASLVRLGGSEGFSFRNPPTFNNFVEYTQRDAMWDVEALIDHLFYHPNTAPFISHRLIQRLVTSNPSPRYIKVVAEAFKSGKYQEFGTGVYGDLEATVAAILSDREASESLLDGDPSHGALREPILKVLHFMKSMEYEAGEEDSEVALGNMEDVMGQMPWESPTVFNYYEPKYIPAMLANHGLHSPESELLNAPYVIGLLNGLTSMIRYGLTRCWGGFAYDSRTSCTDVDNNEKEPEDYGNVAGFLKWLPTPLEEPVATAAPTMAPALENRTCFDDEDWRRWNPDTNSSYAAQNCAKAADGRSKGQNWWCRESTTTYVDKNGRSAYEACPVACNSCPFNVVGKIRGEQVVDELSLLLTAGRLSERSRSIIVEEYEKELMRYGSEAKALRLAQQLFALSPDFHTTNNNEVGTGSETRELNADDEEVTEVTDYKAVVYLMMFGAADSYNFLVPHSGCGEKDMYEDYKTVRGNVALTKEELLQIDAGSDQVCSKFGLHPKFEHMKEMYDDGDAAWVANVGVLSEPVTREEYHQKSNKLPPSLFAHNSQAQALHTANPHDPTGSGWLGRVKDVLIERGFSVGSYSISGTAKVLETDVTLAADVLSEASGVIPFDKAGALSRFMPAISNLTSAVGSSFLAETFASSLQNILYRNEKLSKALEGVTPTQDYGNTKLGSQFKQVSSIIKANRLKLNNERDIFYVYIGGWDTHSNLGDTMHNLLTSVDGSLKAFTNEMKDEGLWDAVTVVSASDFGRTLTDNGVGTDHAWAGNHFVMGGGVKGGKIFGEFIDDYTENGERHVGRGRLIPSTPWEGVWNGVVRWFGVEGEDVGRVLPNLDNFGEDMILDVEEMFE</sequence>
<dbReference type="OrthoDB" id="411021at2759"/>
<dbReference type="PANTHER" id="PTHR43737:SF1">
    <property type="entry name" value="DUF1501 DOMAIN-CONTAINING PROTEIN"/>
    <property type="match status" value="1"/>
</dbReference>
<protein>
    <submittedName>
        <fullName evidence="2">Uncharacterized protein</fullName>
    </submittedName>
</protein>
<organism evidence="2 3">
    <name type="scientific">Triparma strigata</name>
    <dbReference type="NCBI Taxonomy" id="1606541"/>
    <lineage>
        <taxon>Eukaryota</taxon>
        <taxon>Sar</taxon>
        <taxon>Stramenopiles</taxon>
        <taxon>Ochrophyta</taxon>
        <taxon>Bolidophyceae</taxon>
        <taxon>Parmales</taxon>
        <taxon>Triparmaceae</taxon>
        <taxon>Triparma</taxon>
    </lineage>
</organism>
<accession>A0A9W7C3Y1</accession>
<dbReference type="Pfam" id="PF08811">
    <property type="entry name" value="DUF1800"/>
    <property type="match status" value="2"/>
</dbReference>
<dbReference type="EMBL" id="BRXY01000533">
    <property type="protein sequence ID" value="GMH98739.1"/>
    <property type="molecule type" value="Genomic_DNA"/>
</dbReference>
<name>A0A9W7C3Y1_9STRA</name>
<evidence type="ECO:0000256" key="1">
    <source>
        <dbReference type="SAM" id="MobiDB-lite"/>
    </source>
</evidence>
<keyword evidence="3" id="KW-1185">Reference proteome</keyword>
<feature type="region of interest" description="Disordered" evidence="1">
    <location>
        <begin position="1"/>
        <end position="34"/>
    </location>
</feature>
<evidence type="ECO:0000313" key="3">
    <source>
        <dbReference type="Proteomes" id="UP001165085"/>
    </source>
</evidence>
<dbReference type="PANTHER" id="PTHR43737">
    <property type="entry name" value="BLL7424 PROTEIN"/>
    <property type="match status" value="1"/>
</dbReference>
<dbReference type="Proteomes" id="UP001165085">
    <property type="component" value="Unassembled WGS sequence"/>
</dbReference>
<comment type="caution">
    <text evidence="2">The sequence shown here is derived from an EMBL/GenBank/DDBJ whole genome shotgun (WGS) entry which is preliminary data.</text>
</comment>